<keyword evidence="6" id="KW-1185">Reference proteome</keyword>
<dbReference type="Pfam" id="PF09011">
    <property type="entry name" value="HMG_box_2"/>
    <property type="match status" value="1"/>
</dbReference>
<protein>
    <recommendedName>
        <fullName evidence="4">HMG box domain-containing protein</fullName>
    </recommendedName>
</protein>
<evidence type="ECO:0000256" key="3">
    <source>
        <dbReference type="SAM" id="MobiDB-lite"/>
    </source>
</evidence>
<dbReference type="PROSITE" id="PS50118">
    <property type="entry name" value="HMG_BOX_2"/>
    <property type="match status" value="2"/>
</dbReference>
<dbReference type="SMART" id="SM00398">
    <property type="entry name" value="HMG"/>
    <property type="match status" value="2"/>
</dbReference>
<feature type="DNA-binding region" description="HMG box" evidence="2">
    <location>
        <begin position="133"/>
        <end position="197"/>
    </location>
</feature>
<dbReference type="GO" id="GO:0005634">
    <property type="term" value="C:nucleus"/>
    <property type="evidence" value="ECO:0007669"/>
    <property type="project" value="UniProtKB-UniRule"/>
</dbReference>
<evidence type="ECO:0000256" key="2">
    <source>
        <dbReference type="PROSITE-ProRule" id="PRU00267"/>
    </source>
</evidence>
<evidence type="ECO:0000259" key="4">
    <source>
        <dbReference type="PROSITE" id="PS50118"/>
    </source>
</evidence>
<feature type="compositionally biased region" description="Basic and acidic residues" evidence="3">
    <location>
        <begin position="89"/>
        <end position="131"/>
    </location>
</feature>
<evidence type="ECO:0000256" key="1">
    <source>
        <dbReference type="ARBA" id="ARBA00023125"/>
    </source>
</evidence>
<name>A0AA36C923_9BILA</name>
<organism evidence="5 6">
    <name type="scientific">Mesorhabditis spiculigera</name>
    <dbReference type="NCBI Taxonomy" id="96644"/>
    <lineage>
        <taxon>Eukaryota</taxon>
        <taxon>Metazoa</taxon>
        <taxon>Ecdysozoa</taxon>
        <taxon>Nematoda</taxon>
        <taxon>Chromadorea</taxon>
        <taxon>Rhabditida</taxon>
        <taxon>Rhabditina</taxon>
        <taxon>Rhabditomorpha</taxon>
        <taxon>Rhabditoidea</taxon>
        <taxon>Rhabditidae</taxon>
        <taxon>Mesorhabditinae</taxon>
        <taxon>Mesorhabditis</taxon>
    </lineage>
</organism>
<dbReference type="GO" id="GO:0003677">
    <property type="term" value="F:DNA binding"/>
    <property type="evidence" value="ECO:0007669"/>
    <property type="project" value="UniProtKB-UniRule"/>
</dbReference>
<dbReference type="PANTHER" id="PTHR48112">
    <property type="entry name" value="HIGH MOBILITY GROUP PROTEIN DSP1"/>
    <property type="match status" value="1"/>
</dbReference>
<dbReference type="SUPFAM" id="SSF47095">
    <property type="entry name" value="HMG-box"/>
    <property type="match status" value="2"/>
</dbReference>
<dbReference type="InterPro" id="IPR036910">
    <property type="entry name" value="HMG_box_dom_sf"/>
</dbReference>
<feature type="non-terminal residue" evidence="5">
    <location>
        <position position="1"/>
    </location>
</feature>
<comment type="caution">
    <text evidence="5">The sequence shown here is derived from an EMBL/GenBank/DDBJ whole genome shotgun (WGS) entry which is preliminary data.</text>
</comment>
<dbReference type="InterPro" id="IPR009071">
    <property type="entry name" value="HMG_box_dom"/>
</dbReference>
<dbReference type="InterPro" id="IPR050342">
    <property type="entry name" value="HMGB"/>
</dbReference>
<dbReference type="CDD" id="cd00084">
    <property type="entry name" value="HMG-box_SF"/>
    <property type="match status" value="1"/>
</dbReference>
<keyword evidence="1 2" id="KW-0238">DNA-binding</keyword>
<evidence type="ECO:0000313" key="5">
    <source>
        <dbReference type="EMBL" id="CAJ0564616.1"/>
    </source>
</evidence>
<accession>A0AA36C923</accession>
<feature type="region of interest" description="Disordered" evidence="3">
    <location>
        <begin position="89"/>
        <end position="140"/>
    </location>
</feature>
<gene>
    <name evidence="5" type="ORF">MSPICULIGERA_LOCUS3290</name>
</gene>
<dbReference type="EMBL" id="CATQJA010000898">
    <property type="protein sequence ID" value="CAJ0564616.1"/>
    <property type="molecule type" value="Genomic_DNA"/>
</dbReference>
<feature type="domain" description="HMG box" evidence="4">
    <location>
        <begin position="34"/>
        <end position="100"/>
    </location>
</feature>
<dbReference type="PANTHER" id="PTHR48112:SF22">
    <property type="entry name" value="MITOCHONDRIAL TRANSCRIPTION FACTOR A, ISOFORM B"/>
    <property type="match status" value="1"/>
</dbReference>
<dbReference type="Proteomes" id="UP001177023">
    <property type="component" value="Unassembled WGS sequence"/>
</dbReference>
<sequence>MFRNFVNLAIGNGTRCFATSTQAKTGTPAAKPIRKAAVSAYNLYVKEQLEQHREANEASKDLLKKSAGQWKMLDAAKKEVYAQRAKELTEERRRAQENMSPAEREEALNKKHEKAERQFKKQVREEREKSGYPKHPGGPYALFVKDVAAEAHKEGQKGDFATYKAKWAELKPADKKKYTKLAADEYAKYTAKMKEWKEKSHEPSASSASN</sequence>
<evidence type="ECO:0000313" key="6">
    <source>
        <dbReference type="Proteomes" id="UP001177023"/>
    </source>
</evidence>
<keyword evidence="2" id="KW-0539">Nucleus</keyword>
<feature type="domain" description="HMG box" evidence="4">
    <location>
        <begin position="133"/>
        <end position="197"/>
    </location>
</feature>
<proteinExistence type="predicted"/>
<reference evidence="5" key="1">
    <citation type="submission" date="2023-06" db="EMBL/GenBank/DDBJ databases">
        <authorList>
            <person name="Delattre M."/>
        </authorList>
    </citation>
    <scope>NUCLEOTIDE SEQUENCE</scope>
    <source>
        <strain evidence="5">AF72</strain>
    </source>
</reference>
<dbReference type="AlphaFoldDB" id="A0AA36C923"/>
<feature type="DNA-binding region" description="HMG box" evidence="2">
    <location>
        <begin position="34"/>
        <end position="100"/>
    </location>
</feature>
<dbReference type="Gene3D" id="1.10.30.10">
    <property type="entry name" value="High mobility group box domain"/>
    <property type="match status" value="2"/>
</dbReference>